<evidence type="ECO:0000313" key="1">
    <source>
        <dbReference type="EMBL" id="TLG75359.1"/>
    </source>
</evidence>
<accession>A0A5R8QFC4</accession>
<reference evidence="1 2" key="1">
    <citation type="submission" date="2019-05" db="EMBL/GenBank/DDBJ databases">
        <title>Culicoidintestinum kansasii gen. nov., sp. nov. from the gastrointestinal tract of the biting midge, Culicoides sonorensis.</title>
        <authorList>
            <person name="Neupane S."/>
            <person name="Ghosh A."/>
            <person name="Gunther S."/>
            <person name="Martin K."/>
            <person name="Zurek L."/>
        </authorList>
    </citation>
    <scope>NUCLEOTIDE SEQUENCE [LARGE SCALE GENOMIC DNA]</scope>
    <source>
        <strain evidence="1 2">CS-1</strain>
    </source>
</reference>
<dbReference type="AlphaFoldDB" id="A0A5R8QFC4"/>
<keyword evidence="2" id="KW-1185">Reference proteome</keyword>
<organism evidence="1 2">
    <name type="scientific">Culicoidibacter larvae</name>
    <dbReference type="NCBI Taxonomy" id="2579976"/>
    <lineage>
        <taxon>Bacteria</taxon>
        <taxon>Bacillati</taxon>
        <taxon>Bacillota</taxon>
        <taxon>Culicoidibacteria</taxon>
        <taxon>Culicoidibacterales</taxon>
        <taxon>Culicoidibacteraceae</taxon>
        <taxon>Culicoidibacter</taxon>
    </lineage>
</organism>
<protein>
    <submittedName>
        <fullName evidence="1">Uncharacterized protein</fullName>
    </submittedName>
</protein>
<dbReference type="Proteomes" id="UP000306912">
    <property type="component" value="Unassembled WGS sequence"/>
</dbReference>
<dbReference type="EMBL" id="VBWP01000003">
    <property type="protein sequence ID" value="TLG75359.1"/>
    <property type="molecule type" value="Genomic_DNA"/>
</dbReference>
<comment type="caution">
    <text evidence="1">The sequence shown here is derived from an EMBL/GenBank/DDBJ whole genome shotgun (WGS) entry which is preliminary data.</text>
</comment>
<proteinExistence type="predicted"/>
<name>A0A5R8QFC4_9FIRM</name>
<evidence type="ECO:0000313" key="2">
    <source>
        <dbReference type="Proteomes" id="UP000306912"/>
    </source>
</evidence>
<sequence length="155" mass="17851">MNQKNKSSIPRDIYTPQQIIYSQKQLLGSPYSSVVITEPLINALLERLAGQIIKLESDTDECFEYIYGGNHNQTDVYKIYGEEMYYQPLALLLYDGNSISNYYIVIIDEQSELRQTNYTNLLLHKQIDNSNAITDTATITKMENTIKQLLSILKE</sequence>
<gene>
    <name evidence="1" type="ORF">FEZ08_04740</name>
</gene>
<dbReference type="InParanoid" id="A0A5R8QFC4"/>
<dbReference type="RefSeq" id="WP_138190566.1">
    <property type="nucleotide sequence ID" value="NZ_VBWP01000003.1"/>
</dbReference>